<reference evidence="9" key="1">
    <citation type="submission" date="2022-02" db="EMBL/GenBank/DDBJ databases">
        <title>Atlantic sturgeon de novo genome assembly.</title>
        <authorList>
            <person name="Stock M."/>
            <person name="Klopp C."/>
            <person name="Guiguen Y."/>
            <person name="Cabau C."/>
            <person name="Parinello H."/>
            <person name="Santidrian Yebra-Pimentel E."/>
            <person name="Kuhl H."/>
            <person name="Dirks R.P."/>
            <person name="Guessner J."/>
            <person name="Wuertz S."/>
            <person name="Du K."/>
            <person name="Schartl M."/>
        </authorList>
    </citation>
    <scope>NUCLEOTIDE SEQUENCE</scope>
    <source>
        <strain evidence="9">STURGEONOMICS-FGT-2020</strain>
        <tissue evidence="9">Whole blood</tissue>
    </source>
</reference>
<evidence type="ECO:0000256" key="5">
    <source>
        <dbReference type="ARBA" id="ARBA00022949"/>
    </source>
</evidence>
<keyword evidence="4 8" id="KW-0812">Transmembrane</keyword>
<keyword evidence="5 8" id="KW-0965">Cell junction</keyword>
<dbReference type="EMBL" id="JAGXEW010000009">
    <property type="protein sequence ID" value="KAK1168090.1"/>
    <property type="molecule type" value="Genomic_DNA"/>
</dbReference>
<dbReference type="GO" id="GO:0005923">
    <property type="term" value="C:bicellular tight junction"/>
    <property type="evidence" value="ECO:0007669"/>
    <property type="project" value="UniProtKB-SubCell"/>
</dbReference>
<evidence type="ECO:0000256" key="7">
    <source>
        <dbReference type="ARBA" id="ARBA00023136"/>
    </source>
</evidence>
<dbReference type="PRINTS" id="PR01077">
    <property type="entry name" value="CLAUDIN"/>
</dbReference>
<dbReference type="AlphaFoldDB" id="A0AAD8G447"/>
<name>A0AAD8G447_ACIOX</name>
<evidence type="ECO:0000256" key="6">
    <source>
        <dbReference type="ARBA" id="ARBA00022989"/>
    </source>
</evidence>
<keyword evidence="2 8" id="KW-0796">Tight junction</keyword>
<keyword evidence="7 8" id="KW-0472">Membrane</keyword>
<evidence type="ECO:0000256" key="4">
    <source>
        <dbReference type="ARBA" id="ARBA00022692"/>
    </source>
</evidence>
<comment type="subcellular location">
    <subcellularLocation>
        <location evidence="8">Cell junction</location>
        <location evidence="8">Tight junction</location>
    </subcellularLocation>
    <subcellularLocation>
        <location evidence="8">Cell membrane</location>
        <topology evidence="8">Multi-pass membrane protein</topology>
    </subcellularLocation>
</comment>
<dbReference type="InterPro" id="IPR006187">
    <property type="entry name" value="Claudin"/>
</dbReference>
<keyword evidence="10" id="KW-1185">Reference proteome</keyword>
<organism evidence="9 10">
    <name type="scientific">Acipenser oxyrinchus oxyrinchus</name>
    <dbReference type="NCBI Taxonomy" id="40147"/>
    <lineage>
        <taxon>Eukaryota</taxon>
        <taxon>Metazoa</taxon>
        <taxon>Chordata</taxon>
        <taxon>Craniata</taxon>
        <taxon>Vertebrata</taxon>
        <taxon>Euteleostomi</taxon>
        <taxon>Actinopterygii</taxon>
        <taxon>Chondrostei</taxon>
        <taxon>Acipenseriformes</taxon>
        <taxon>Acipenseridae</taxon>
        <taxon>Acipenser</taxon>
    </lineage>
</organism>
<accession>A0AAD8G447</accession>
<dbReference type="PROSITE" id="PS01346">
    <property type="entry name" value="CLAUDIN"/>
    <property type="match status" value="1"/>
</dbReference>
<comment type="caution">
    <text evidence="8">Lacks conserved residue(s) required for the propagation of feature annotation.</text>
</comment>
<evidence type="ECO:0000256" key="8">
    <source>
        <dbReference type="RuleBase" id="RU060637"/>
    </source>
</evidence>
<dbReference type="InterPro" id="IPR004031">
    <property type="entry name" value="PMP22/EMP/MP20/Claudin"/>
</dbReference>
<gene>
    <name evidence="9" type="primary">Cldn8</name>
    <name evidence="9" type="ORF">AOXY_G10946</name>
</gene>
<dbReference type="Gene3D" id="1.20.140.150">
    <property type="match status" value="1"/>
</dbReference>
<proteinExistence type="inferred from homology"/>
<feature type="transmembrane region" description="Helical" evidence="8">
    <location>
        <begin position="79"/>
        <end position="104"/>
    </location>
</feature>
<keyword evidence="6 8" id="KW-1133">Transmembrane helix</keyword>
<comment type="caution">
    <text evidence="9">The sequence shown here is derived from an EMBL/GenBank/DDBJ whole genome shotgun (WGS) entry which is preliminary data.</text>
</comment>
<evidence type="ECO:0000256" key="2">
    <source>
        <dbReference type="ARBA" id="ARBA00022427"/>
    </source>
</evidence>
<dbReference type="GO" id="GO:0005886">
    <property type="term" value="C:plasma membrane"/>
    <property type="evidence" value="ECO:0007669"/>
    <property type="project" value="UniProtKB-SubCell"/>
</dbReference>
<dbReference type="Pfam" id="PF00822">
    <property type="entry name" value="PMP22_Claudin"/>
    <property type="match status" value="1"/>
</dbReference>
<dbReference type="FunFam" id="1.20.140.150:FF:000001">
    <property type="entry name" value="Claudin"/>
    <property type="match status" value="1"/>
</dbReference>
<dbReference type="Proteomes" id="UP001230051">
    <property type="component" value="Unassembled WGS sequence"/>
</dbReference>
<comment type="function">
    <text evidence="8">Claudins function as major constituents of the tight junction complexes that regulate the permeability of epithelia.</text>
</comment>
<sequence length="224" mass="24744">MNKGPLQLVALVLGIIGLVGTCAVTGMTQWKISAFIEENIIVFENRWEGLWMNCIRHANFRMQCKVYDSLLALSPDLQAGRGLMCASVALAFMGLLIAFIGMKCTKFMDEGTRTKGFVLISAGILLVMSGICIIIPVSWTANTIIRDFYNPLLLNAQRRELGEALYIGWAVSGFLFASGIIMICCSAPLEEKKTRLTVSSKMSTYHPPILQRQASSVYSKSQYV</sequence>
<feature type="transmembrane region" description="Helical" evidence="8">
    <location>
        <begin position="165"/>
        <end position="189"/>
    </location>
</feature>
<feature type="transmembrane region" description="Helical" evidence="8">
    <location>
        <begin position="116"/>
        <end position="145"/>
    </location>
</feature>
<comment type="similarity">
    <text evidence="1 8">Belongs to the claudin family.</text>
</comment>
<protein>
    <recommendedName>
        <fullName evidence="8">Claudin</fullName>
    </recommendedName>
</protein>
<evidence type="ECO:0000256" key="3">
    <source>
        <dbReference type="ARBA" id="ARBA00022475"/>
    </source>
</evidence>
<dbReference type="GO" id="GO:0005198">
    <property type="term" value="F:structural molecule activity"/>
    <property type="evidence" value="ECO:0007669"/>
    <property type="project" value="InterPro"/>
</dbReference>
<dbReference type="PANTHER" id="PTHR12002">
    <property type="entry name" value="CLAUDIN"/>
    <property type="match status" value="1"/>
</dbReference>
<dbReference type="InterPro" id="IPR017974">
    <property type="entry name" value="Claudin_CS"/>
</dbReference>
<evidence type="ECO:0000256" key="1">
    <source>
        <dbReference type="ARBA" id="ARBA00008295"/>
    </source>
</evidence>
<evidence type="ECO:0000313" key="9">
    <source>
        <dbReference type="EMBL" id="KAK1168090.1"/>
    </source>
</evidence>
<keyword evidence="3 8" id="KW-1003">Cell membrane</keyword>
<evidence type="ECO:0000313" key="10">
    <source>
        <dbReference type="Proteomes" id="UP001230051"/>
    </source>
</evidence>